<dbReference type="RefSeq" id="WP_164717273.1">
    <property type="nucleotide sequence ID" value="NZ_JBHSXE010000001.1"/>
</dbReference>
<sequence length="66" mass="7431">MKFFLEVDMGETAFDGHAVEELGRIMRYWGGNVRHYEMRPGAGSVVYDSSYNDVGRWGIVEDAGAQ</sequence>
<proteinExistence type="predicted"/>
<protein>
    <submittedName>
        <fullName evidence="1">Uncharacterized protein</fullName>
    </submittedName>
</protein>
<gene>
    <name evidence="1" type="ORF">ACFQKB_45480</name>
</gene>
<reference evidence="2" key="1">
    <citation type="journal article" date="2019" name="Int. J. Syst. Evol. Microbiol.">
        <title>The Global Catalogue of Microorganisms (GCM) 10K type strain sequencing project: providing services to taxonomists for standard genome sequencing and annotation.</title>
        <authorList>
            <consortium name="The Broad Institute Genomics Platform"/>
            <consortium name="The Broad Institute Genome Sequencing Center for Infectious Disease"/>
            <person name="Wu L."/>
            <person name="Ma J."/>
        </authorList>
    </citation>
    <scope>NUCLEOTIDE SEQUENCE [LARGE SCALE GENOMIC DNA]</scope>
    <source>
        <strain evidence="2">JCM 3369</strain>
    </source>
</reference>
<evidence type="ECO:0000313" key="2">
    <source>
        <dbReference type="Proteomes" id="UP001596380"/>
    </source>
</evidence>
<name>A0ABW2CZ09_9ACTN</name>
<keyword evidence="2" id="KW-1185">Reference proteome</keyword>
<dbReference type="EMBL" id="JBHSXS010000068">
    <property type="protein sequence ID" value="MFC6887084.1"/>
    <property type="molecule type" value="Genomic_DNA"/>
</dbReference>
<accession>A0ABW2CZ09</accession>
<dbReference type="Proteomes" id="UP001596380">
    <property type="component" value="Unassembled WGS sequence"/>
</dbReference>
<evidence type="ECO:0000313" key="1">
    <source>
        <dbReference type="EMBL" id="MFC6887084.1"/>
    </source>
</evidence>
<comment type="caution">
    <text evidence="1">The sequence shown here is derived from an EMBL/GenBank/DDBJ whole genome shotgun (WGS) entry which is preliminary data.</text>
</comment>
<organism evidence="1 2">
    <name type="scientific">Actinomadura yumaensis</name>
    <dbReference type="NCBI Taxonomy" id="111807"/>
    <lineage>
        <taxon>Bacteria</taxon>
        <taxon>Bacillati</taxon>
        <taxon>Actinomycetota</taxon>
        <taxon>Actinomycetes</taxon>
        <taxon>Streptosporangiales</taxon>
        <taxon>Thermomonosporaceae</taxon>
        <taxon>Actinomadura</taxon>
    </lineage>
</organism>